<dbReference type="EMBL" id="ML742201">
    <property type="protein sequence ID" value="KAE8147575.1"/>
    <property type="molecule type" value="Genomic_DNA"/>
</dbReference>
<name>A0A5N6TMK6_ASPAV</name>
<keyword evidence="2" id="KW-1133">Transmembrane helix</keyword>
<feature type="chain" id="PRO_5024794470" description="Vacuolar sorting protein Vps3844 C-terminal domain-containing protein" evidence="3">
    <location>
        <begin position="21"/>
        <end position="412"/>
    </location>
</feature>
<evidence type="ECO:0000313" key="5">
    <source>
        <dbReference type="EMBL" id="KAE8147575.1"/>
    </source>
</evidence>
<keyword evidence="3" id="KW-0732">Signal</keyword>
<dbReference type="AlphaFoldDB" id="A0A5N6TMK6"/>
<dbReference type="Proteomes" id="UP000325780">
    <property type="component" value="Unassembled WGS sequence"/>
</dbReference>
<sequence length="412" mass="44769">MRGFRVFLGLSLAIASRTRASDAHIFTFNPPTPWQYPQASVVSEDVAQRLLELRMNVPIASALGDLDQDTIELLNTYGGPPSNLFDVNAESKDVTKNLVIVDGVECDIGSIQYQNQGHLIIPQPSAKFLVHDSLRTLLRESAKDRSISENLYCAYDVENTNKIDDLATLTNCIPKNPVFNAKTYMIEKELHGLIRNVESWVNEQGLVAVRKISLKSLSEPERASSTAYELASFLRNMYDLSSENEEVTVVLLPRLRNESEQQLKRDGTPRGALGKPTYKSSSAATVTALQMQTLPVCFTSNSSCNEATNSCSGHGSCYKKSSSATDGTSGDCYACKCKETTVTKADGTVQKSRWGGSACQKRDVSSPFILIAGITLLVIVAVSAAIGMLYHIGQDELPGVISAGVGATRVQK</sequence>
<dbReference type="PANTHER" id="PTHR36853:SF1">
    <property type="entry name" value="DUF3844 DOMAIN-CONTAINING PROTEIN"/>
    <property type="match status" value="1"/>
</dbReference>
<keyword evidence="2" id="KW-0812">Transmembrane</keyword>
<evidence type="ECO:0000256" key="1">
    <source>
        <dbReference type="SAM" id="MobiDB-lite"/>
    </source>
</evidence>
<reference evidence="5 6" key="1">
    <citation type="submission" date="2019-04" db="EMBL/GenBank/DDBJ databases">
        <title>Friends and foes A comparative genomics study of 23 Aspergillus species from section Flavi.</title>
        <authorList>
            <consortium name="DOE Joint Genome Institute"/>
            <person name="Kjaerbolling I."/>
            <person name="Vesth T."/>
            <person name="Frisvad J.C."/>
            <person name="Nybo J.L."/>
            <person name="Theobald S."/>
            <person name="Kildgaard S."/>
            <person name="Isbrandt T."/>
            <person name="Kuo A."/>
            <person name="Sato A."/>
            <person name="Lyhne E.K."/>
            <person name="Kogle M.E."/>
            <person name="Wiebenga A."/>
            <person name="Kun R.S."/>
            <person name="Lubbers R.J."/>
            <person name="Makela M.R."/>
            <person name="Barry K."/>
            <person name="Chovatia M."/>
            <person name="Clum A."/>
            <person name="Daum C."/>
            <person name="Haridas S."/>
            <person name="He G."/>
            <person name="LaButti K."/>
            <person name="Lipzen A."/>
            <person name="Mondo S."/>
            <person name="Riley R."/>
            <person name="Salamov A."/>
            <person name="Simmons B.A."/>
            <person name="Magnuson J.K."/>
            <person name="Henrissat B."/>
            <person name="Mortensen U.H."/>
            <person name="Larsen T.O."/>
            <person name="Devries R.P."/>
            <person name="Grigoriev I.V."/>
            <person name="Machida M."/>
            <person name="Baker S.E."/>
            <person name="Andersen M.R."/>
        </authorList>
    </citation>
    <scope>NUCLEOTIDE SEQUENCE [LARGE SCALE GENOMIC DNA]</scope>
    <source>
        <strain evidence="5 6">IBT 18842</strain>
    </source>
</reference>
<evidence type="ECO:0000256" key="2">
    <source>
        <dbReference type="SAM" id="Phobius"/>
    </source>
</evidence>
<evidence type="ECO:0000259" key="4">
    <source>
        <dbReference type="Pfam" id="PF12955"/>
    </source>
</evidence>
<dbReference type="InterPro" id="IPR053065">
    <property type="entry name" value="Archenteron_Induction-Rel"/>
</dbReference>
<dbReference type="InterPro" id="IPR024382">
    <property type="entry name" value="Vps3844_C"/>
</dbReference>
<feature type="transmembrane region" description="Helical" evidence="2">
    <location>
        <begin position="368"/>
        <end position="390"/>
    </location>
</feature>
<dbReference type="OrthoDB" id="5583277at2759"/>
<dbReference type="Pfam" id="PF12955">
    <property type="entry name" value="Vps3844_C"/>
    <property type="match status" value="1"/>
</dbReference>
<evidence type="ECO:0000256" key="3">
    <source>
        <dbReference type="SAM" id="SignalP"/>
    </source>
</evidence>
<evidence type="ECO:0000313" key="6">
    <source>
        <dbReference type="Proteomes" id="UP000325780"/>
    </source>
</evidence>
<feature type="domain" description="Vacuolar sorting protein Vps3844 C-terminal" evidence="4">
    <location>
        <begin position="297"/>
        <end position="403"/>
    </location>
</feature>
<organism evidence="5 6">
    <name type="scientific">Aspergillus avenaceus</name>
    <dbReference type="NCBI Taxonomy" id="36643"/>
    <lineage>
        <taxon>Eukaryota</taxon>
        <taxon>Fungi</taxon>
        <taxon>Dikarya</taxon>
        <taxon>Ascomycota</taxon>
        <taxon>Pezizomycotina</taxon>
        <taxon>Eurotiomycetes</taxon>
        <taxon>Eurotiomycetidae</taxon>
        <taxon>Eurotiales</taxon>
        <taxon>Aspergillaceae</taxon>
        <taxon>Aspergillus</taxon>
        <taxon>Aspergillus subgen. Circumdati</taxon>
    </lineage>
</organism>
<dbReference type="GO" id="GO:0005783">
    <property type="term" value="C:endoplasmic reticulum"/>
    <property type="evidence" value="ECO:0007669"/>
    <property type="project" value="TreeGrafter"/>
</dbReference>
<feature type="signal peptide" evidence="3">
    <location>
        <begin position="1"/>
        <end position="20"/>
    </location>
</feature>
<gene>
    <name evidence="5" type="ORF">BDV25DRAFT_160111</name>
</gene>
<keyword evidence="6" id="KW-1185">Reference proteome</keyword>
<dbReference type="PANTHER" id="PTHR36853">
    <property type="entry name" value="EXPRESSED PROTEIN"/>
    <property type="match status" value="1"/>
</dbReference>
<accession>A0A5N6TMK6</accession>
<keyword evidence="2" id="KW-0472">Membrane</keyword>
<feature type="region of interest" description="Disordered" evidence="1">
    <location>
        <begin position="259"/>
        <end position="278"/>
    </location>
</feature>
<feature type="compositionally biased region" description="Basic and acidic residues" evidence="1">
    <location>
        <begin position="259"/>
        <end position="268"/>
    </location>
</feature>
<protein>
    <recommendedName>
        <fullName evidence="4">Vacuolar sorting protein Vps3844 C-terminal domain-containing protein</fullName>
    </recommendedName>
</protein>
<proteinExistence type="predicted"/>